<dbReference type="Proteomes" id="UP001275315">
    <property type="component" value="Unassembled WGS sequence"/>
</dbReference>
<gene>
    <name evidence="12 13" type="primary">flhB</name>
    <name evidence="13" type="ORF">RWD45_05740</name>
</gene>
<dbReference type="PANTHER" id="PTHR30531">
    <property type="entry name" value="FLAGELLAR BIOSYNTHETIC PROTEIN FLHB"/>
    <property type="match status" value="1"/>
</dbReference>
<evidence type="ECO:0000256" key="10">
    <source>
        <dbReference type="ARBA" id="ARBA00023136"/>
    </source>
</evidence>
<comment type="subcellular location">
    <subcellularLocation>
        <location evidence="1">Cell membrane</location>
        <topology evidence="1">Multi-pass membrane protein</topology>
    </subcellularLocation>
</comment>
<name>A0ABU5CQP9_9BACI</name>
<dbReference type="InterPro" id="IPR029025">
    <property type="entry name" value="T3SS_substrate_exporter_C"/>
</dbReference>
<dbReference type="InterPro" id="IPR006136">
    <property type="entry name" value="FlhB"/>
</dbReference>
<evidence type="ECO:0000256" key="4">
    <source>
        <dbReference type="ARBA" id="ARBA00022448"/>
    </source>
</evidence>
<organism evidence="13 14">
    <name type="scientific">Paracerasibacillus soli</name>
    <dbReference type="NCBI Taxonomy" id="480284"/>
    <lineage>
        <taxon>Bacteria</taxon>
        <taxon>Bacillati</taxon>
        <taxon>Bacillota</taxon>
        <taxon>Bacilli</taxon>
        <taxon>Bacillales</taxon>
        <taxon>Bacillaceae</taxon>
        <taxon>Paracerasibacillus</taxon>
    </lineage>
</organism>
<evidence type="ECO:0000256" key="7">
    <source>
        <dbReference type="ARBA" id="ARBA00022795"/>
    </source>
</evidence>
<accession>A0ABU5CQP9</accession>
<evidence type="ECO:0000313" key="14">
    <source>
        <dbReference type="Proteomes" id="UP001275315"/>
    </source>
</evidence>
<evidence type="ECO:0000256" key="9">
    <source>
        <dbReference type="ARBA" id="ARBA00022989"/>
    </source>
</evidence>
<keyword evidence="5 12" id="KW-1003">Cell membrane</keyword>
<keyword evidence="8 12" id="KW-0653">Protein transport</keyword>
<keyword evidence="9 12" id="KW-1133">Transmembrane helix</keyword>
<dbReference type="NCBIfam" id="TIGR00328">
    <property type="entry name" value="flhB"/>
    <property type="match status" value="1"/>
</dbReference>
<reference evidence="13 14" key="1">
    <citation type="submission" date="2023-10" db="EMBL/GenBank/DDBJ databases">
        <title>Virgibacillus soli CC-YMP-6 genome.</title>
        <authorList>
            <person name="Miliotis G."/>
            <person name="Sengupta P."/>
            <person name="Hameed A."/>
            <person name="Chuvochina M."/>
            <person name="Mcdonagh F."/>
            <person name="Simpson A.C."/>
            <person name="Singh N.K."/>
            <person name="Rekha P.D."/>
            <person name="Raman K."/>
            <person name="Hugenholtz P."/>
            <person name="Venkateswaran K."/>
        </authorList>
    </citation>
    <scope>NUCLEOTIDE SEQUENCE [LARGE SCALE GENOMIC DNA]</scope>
    <source>
        <strain evidence="13 14">CC-YMP-6</strain>
    </source>
</reference>
<keyword evidence="7 12" id="KW-1005">Bacterial flagellum biogenesis</keyword>
<dbReference type="Gene3D" id="6.10.250.2080">
    <property type="match status" value="1"/>
</dbReference>
<comment type="similarity">
    <text evidence="2 12">Belongs to the type III secretion exporter family.</text>
</comment>
<keyword evidence="6 12" id="KW-0812">Transmembrane</keyword>
<evidence type="ECO:0000256" key="11">
    <source>
        <dbReference type="ARBA" id="ARBA00023225"/>
    </source>
</evidence>
<dbReference type="SUPFAM" id="SSF160544">
    <property type="entry name" value="EscU C-terminal domain-like"/>
    <property type="match status" value="1"/>
</dbReference>
<dbReference type="PANTHER" id="PTHR30531:SF12">
    <property type="entry name" value="FLAGELLAR BIOSYNTHETIC PROTEIN FLHB"/>
    <property type="match status" value="1"/>
</dbReference>
<evidence type="ECO:0000256" key="2">
    <source>
        <dbReference type="ARBA" id="ARBA00010690"/>
    </source>
</evidence>
<proteinExistence type="inferred from homology"/>
<dbReference type="EMBL" id="JAWDIQ010000001">
    <property type="protein sequence ID" value="MDY0408176.1"/>
    <property type="molecule type" value="Genomic_DNA"/>
</dbReference>
<feature type="transmembrane region" description="Helical" evidence="12">
    <location>
        <begin position="38"/>
        <end position="58"/>
    </location>
</feature>
<feature type="transmembrane region" description="Helical" evidence="12">
    <location>
        <begin position="97"/>
        <end position="122"/>
    </location>
</feature>
<dbReference type="Pfam" id="PF01312">
    <property type="entry name" value="Bac_export_2"/>
    <property type="match status" value="1"/>
</dbReference>
<keyword evidence="14" id="KW-1185">Reference proteome</keyword>
<dbReference type="Gene3D" id="3.40.1690.10">
    <property type="entry name" value="secretion proteins EscU"/>
    <property type="match status" value="1"/>
</dbReference>
<dbReference type="InterPro" id="IPR006135">
    <property type="entry name" value="T3SS_substrate_exporter"/>
</dbReference>
<dbReference type="PRINTS" id="PR00950">
    <property type="entry name" value="TYPE3IMSPROT"/>
</dbReference>
<comment type="caution">
    <text evidence="13">The sequence shown here is derived from an EMBL/GenBank/DDBJ whole genome shotgun (WGS) entry which is preliminary data.</text>
</comment>
<evidence type="ECO:0000256" key="12">
    <source>
        <dbReference type="RuleBase" id="RU364091"/>
    </source>
</evidence>
<sequence length="361" mass="41150">MQLKLDLQFFAGEKTEKATPKKREDERKKGKVAKSQDVNTGVLLLCSFLILFIFGSYMKDGLLNLLQRFFTVFIHWDLNEQTVRQLLNGATLETAKLLAPIMLIAIVAGLASNLMQIGFLLTTEPLKFDLKKLDPVQGAKRIFSIRALVELLKSLLKISCIGIVTFMIIWMYKDDMMMLAFVDVEAALAFFGKTTIIMGIAATIALLVLSVFDYAYQRYDYEKNMRMSKQDIKDEYKNIEGNPLIKSKMREKQRQMAMSRMMSEVPKADVIITNPTHFAIALKYDEEKAIAPYVVAKGTDHIAMKIKEIAKAHGIVTIENRPLARSLYSEAEIGDVIPERFYQEVAEVLAYVYRMEKRLGK</sequence>
<dbReference type="RefSeq" id="WP_320379788.1">
    <property type="nucleotide sequence ID" value="NZ_JAWDIQ010000001.1"/>
</dbReference>
<evidence type="ECO:0000256" key="5">
    <source>
        <dbReference type="ARBA" id="ARBA00022475"/>
    </source>
</evidence>
<evidence type="ECO:0000256" key="8">
    <source>
        <dbReference type="ARBA" id="ARBA00022927"/>
    </source>
</evidence>
<keyword evidence="13" id="KW-0966">Cell projection</keyword>
<keyword evidence="4 12" id="KW-0813">Transport</keyword>
<feature type="transmembrane region" description="Helical" evidence="12">
    <location>
        <begin position="196"/>
        <end position="216"/>
    </location>
</feature>
<comment type="function">
    <text evidence="12">Required for formation of the rod structure in the basal body of the flagellar apparatus. Together with FliI and FliH, may constitute the export apparatus of flagellin.</text>
</comment>
<keyword evidence="10 12" id="KW-0472">Membrane</keyword>
<feature type="transmembrane region" description="Helical" evidence="12">
    <location>
        <begin position="154"/>
        <end position="172"/>
    </location>
</feature>
<evidence type="ECO:0000313" key="13">
    <source>
        <dbReference type="EMBL" id="MDY0408176.1"/>
    </source>
</evidence>
<protein>
    <recommendedName>
        <fullName evidence="3 12">Flagellar biosynthetic protein FlhB</fullName>
    </recommendedName>
</protein>
<keyword evidence="11 12" id="KW-1006">Bacterial flagellum protein export</keyword>
<keyword evidence="13" id="KW-0282">Flagellum</keyword>
<keyword evidence="13" id="KW-0969">Cilium</keyword>
<evidence type="ECO:0000256" key="1">
    <source>
        <dbReference type="ARBA" id="ARBA00004651"/>
    </source>
</evidence>
<evidence type="ECO:0000256" key="6">
    <source>
        <dbReference type="ARBA" id="ARBA00022692"/>
    </source>
</evidence>
<evidence type="ECO:0000256" key="3">
    <source>
        <dbReference type="ARBA" id="ARBA00021622"/>
    </source>
</evidence>